<feature type="compositionally biased region" description="Low complexity" evidence="1">
    <location>
        <begin position="93"/>
        <end position="103"/>
    </location>
</feature>
<sequence length="362" mass="40532">MEAAAESSQKRKFPYNSRQMPPARRNLSPYDACPSSTQAGQPRTRQNYNQRLKSQSFETETFPARDRFNSQHQPGYQYSDEPPSYSLHAYDAPSSSRPRSTRMPSRLNIYQQPSYNYSSPQTMASNTWFPFDQPSIQNSDLRPLTLPQIAFGGEPFLRGYSSEMDRYGISRDQFLRVVDEINVARTPNPEAKLFQMGAGIAGCIGLLAGQAGVGVLTAFGHASIVSKALSKANMELFSPNGLEICIITTEDLHTELGISSHGIRDMPYNTSPVDRLSTYGPRIAFVNEILPDRSDMGRQDPLAMAGRALNERSNKRKAQDAQERLDKGEKKDKGKRRLFKSYDDIEWLVVKVAPPTSAGQVY</sequence>
<gene>
    <name evidence="2" type="ORF">FDENT_3194</name>
</gene>
<dbReference type="Proteomes" id="UP000562682">
    <property type="component" value="Unassembled WGS sequence"/>
</dbReference>
<name>A0A8H6CTL8_9HYPO</name>
<accession>A0A8H6CTL8</accession>
<protein>
    <submittedName>
        <fullName evidence="2">Uncharacterized protein</fullName>
    </submittedName>
</protein>
<feature type="region of interest" description="Disordered" evidence="1">
    <location>
        <begin position="308"/>
        <end position="333"/>
    </location>
</feature>
<comment type="caution">
    <text evidence="2">The sequence shown here is derived from an EMBL/GenBank/DDBJ whole genome shotgun (WGS) entry which is preliminary data.</text>
</comment>
<evidence type="ECO:0000313" key="3">
    <source>
        <dbReference type="Proteomes" id="UP000562682"/>
    </source>
</evidence>
<evidence type="ECO:0000313" key="2">
    <source>
        <dbReference type="EMBL" id="KAF5691827.1"/>
    </source>
</evidence>
<feature type="compositionally biased region" description="Basic and acidic residues" evidence="1">
    <location>
        <begin position="309"/>
        <end position="332"/>
    </location>
</feature>
<dbReference type="EMBL" id="JAAOAK010000073">
    <property type="protein sequence ID" value="KAF5691827.1"/>
    <property type="molecule type" value="Genomic_DNA"/>
</dbReference>
<reference evidence="2 3" key="1">
    <citation type="submission" date="2020-05" db="EMBL/GenBank/DDBJ databases">
        <title>Identification and distribution of gene clusters putatively required for synthesis of sphingolipid metabolism inhibitors in phylogenetically diverse species of the filamentous fungus Fusarium.</title>
        <authorList>
            <person name="Kim H.-S."/>
            <person name="Busman M."/>
            <person name="Brown D.W."/>
            <person name="Divon H."/>
            <person name="Uhlig S."/>
            <person name="Proctor R.H."/>
        </authorList>
    </citation>
    <scope>NUCLEOTIDE SEQUENCE [LARGE SCALE GENOMIC DNA]</scope>
    <source>
        <strain evidence="2 3">NRRL 25311</strain>
    </source>
</reference>
<organism evidence="2 3">
    <name type="scientific">Fusarium denticulatum</name>
    <dbReference type="NCBI Taxonomy" id="48507"/>
    <lineage>
        <taxon>Eukaryota</taxon>
        <taxon>Fungi</taxon>
        <taxon>Dikarya</taxon>
        <taxon>Ascomycota</taxon>
        <taxon>Pezizomycotina</taxon>
        <taxon>Sordariomycetes</taxon>
        <taxon>Hypocreomycetidae</taxon>
        <taxon>Hypocreales</taxon>
        <taxon>Nectriaceae</taxon>
        <taxon>Fusarium</taxon>
        <taxon>Fusarium fujikuroi species complex</taxon>
    </lineage>
</organism>
<feature type="region of interest" description="Disordered" evidence="1">
    <location>
        <begin position="1"/>
        <end position="103"/>
    </location>
</feature>
<keyword evidence="3" id="KW-1185">Reference proteome</keyword>
<proteinExistence type="predicted"/>
<dbReference type="AlphaFoldDB" id="A0A8H6CTL8"/>
<evidence type="ECO:0000256" key="1">
    <source>
        <dbReference type="SAM" id="MobiDB-lite"/>
    </source>
</evidence>
<feature type="compositionally biased region" description="Polar residues" evidence="1">
    <location>
        <begin position="34"/>
        <end position="59"/>
    </location>
</feature>